<keyword evidence="10" id="KW-0408">Iron</keyword>
<feature type="transmembrane region" description="Helical" evidence="14">
    <location>
        <begin position="33"/>
        <end position="53"/>
    </location>
</feature>
<keyword evidence="9 14" id="KW-1133">Transmembrane helix</keyword>
<feature type="transmembrane region" description="Helical" evidence="14">
    <location>
        <begin position="74"/>
        <end position="93"/>
    </location>
</feature>
<evidence type="ECO:0000256" key="14">
    <source>
        <dbReference type="SAM" id="Phobius"/>
    </source>
</evidence>
<keyword evidence="17" id="KW-1185">Reference proteome</keyword>
<dbReference type="Proteomes" id="UP000422569">
    <property type="component" value="Chromosome"/>
</dbReference>
<feature type="transmembrane region" description="Helical" evidence="14">
    <location>
        <begin position="198"/>
        <end position="215"/>
    </location>
</feature>
<dbReference type="KEGG" id="mpar:F7D14_04470"/>
<dbReference type="GO" id="GO:0020037">
    <property type="term" value="F:heme binding"/>
    <property type="evidence" value="ECO:0007669"/>
    <property type="project" value="TreeGrafter"/>
</dbReference>
<evidence type="ECO:0000256" key="12">
    <source>
        <dbReference type="ARBA" id="ARBA00059957"/>
    </source>
</evidence>
<keyword evidence="5" id="KW-0349">Heme</keyword>
<keyword evidence="8" id="KW-0249">Electron transport</keyword>
<gene>
    <name evidence="16" type="primary">cybH</name>
    <name evidence="16" type="ORF">F7D14_04470</name>
</gene>
<evidence type="ECO:0000313" key="17">
    <source>
        <dbReference type="Proteomes" id="UP000422569"/>
    </source>
</evidence>
<name>A0A6B8M7T4_9HYPH</name>
<comment type="function">
    <text evidence="12">B-type cytochrome involved in electron transfer from hydrogenase to oxygen.</text>
</comment>
<keyword evidence="3" id="KW-0813">Transport</keyword>
<dbReference type="InterPro" id="IPR016174">
    <property type="entry name" value="Di-haem_cyt_TM"/>
</dbReference>
<keyword evidence="4" id="KW-1003">Cell membrane</keyword>
<evidence type="ECO:0000256" key="6">
    <source>
        <dbReference type="ARBA" id="ARBA00022692"/>
    </source>
</evidence>
<feature type="transmembrane region" description="Helical" evidence="14">
    <location>
        <begin position="141"/>
        <end position="165"/>
    </location>
</feature>
<dbReference type="Gene3D" id="1.20.950.20">
    <property type="entry name" value="Transmembrane di-heme cytochromes, Chain C"/>
    <property type="match status" value="1"/>
</dbReference>
<dbReference type="PANTHER" id="PTHR30485">
    <property type="entry name" value="NI/FE-HYDROGENASE 1 B-TYPE CYTOCHROME SUBUNIT"/>
    <property type="match status" value="1"/>
</dbReference>
<dbReference type="NCBIfam" id="TIGR02125">
    <property type="entry name" value="CytB-hydogenase"/>
    <property type="match status" value="1"/>
</dbReference>
<evidence type="ECO:0000313" key="16">
    <source>
        <dbReference type="EMBL" id="QGM96800.1"/>
    </source>
</evidence>
<accession>A0A6B8M7T4</accession>
<dbReference type="GO" id="GO:0009055">
    <property type="term" value="F:electron transfer activity"/>
    <property type="evidence" value="ECO:0007669"/>
    <property type="project" value="InterPro"/>
</dbReference>
<evidence type="ECO:0000256" key="7">
    <source>
        <dbReference type="ARBA" id="ARBA00022723"/>
    </source>
</evidence>
<dbReference type="PANTHER" id="PTHR30485:SF0">
    <property type="entry name" value="NI_FE-HYDROGENASE 1 B-TYPE CYTOCHROME SUBUNIT-RELATED"/>
    <property type="match status" value="1"/>
</dbReference>
<feature type="domain" description="Cytochrome b561 bacterial/Ni-hydrogenase" evidence="15">
    <location>
        <begin position="26"/>
        <end position="232"/>
    </location>
</feature>
<keyword evidence="11 14" id="KW-0472">Membrane</keyword>
<dbReference type="Pfam" id="PF01292">
    <property type="entry name" value="Ni_hydr_CYTB"/>
    <property type="match status" value="1"/>
</dbReference>
<dbReference type="RefSeq" id="WP_016919625.1">
    <property type="nucleotide sequence ID" value="NZ_CP044331.1"/>
</dbReference>
<dbReference type="SUPFAM" id="SSF81342">
    <property type="entry name" value="Transmembrane di-heme cytochromes"/>
    <property type="match status" value="1"/>
</dbReference>
<evidence type="ECO:0000256" key="2">
    <source>
        <dbReference type="ARBA" id="ARBA00008622"/>
    </source>
</evidence>
<dbReference type="AlphaFoldDB" id="A0A6B8M7T4"/>
<dbReference type="InterPro" id="IPR011577">
    <property type="entry name" value="Cyt_b561_bac/Ni-Hgenase"/>
</dbReference>
<dbReference type="FunFam" id="1.20.950.20:FF:000003">
    <property type="entry name" value="Ni/Fe-hydrogenase 1 b-type cytochrome subunit"/>
    <property type="match status" value="1"/>
</dbReference>
<evidence type="ECO:0000256" key="5">
    <source>
        <dbReference type="ARBA" id="ARBA00022617"/>
    </source>
</evidence>
<dbReference type="InterPro" id="IPR051542">
    <property type="entry name" value="Hydrogenase_cytochrome"/>
</dbReference>
<evidence type="ECO:0000259" key="15">
    <source>
        <dbReference type="Pfam" id="PF01292"/>
    </source>
</evidence>
<evidence type="ECO:0000256" key="3">
    <source>
        <dbReference type="ARBA" id="ARBA00022448"/>
    </source>
</evidence>
<evidence type="ECO:0000256" key="10">
    <source>
        <dbReference type="ARBA" id="ARBA00023004"/>
    </source>
</evidence>
<dbReference type="GO" id="GO:0005506">
    <property type="term" value="F:iron ion binding"/>
    <property type="evidence" value="ECO:0007669"/>
    <property type="project" value="InterPro"/>
</dbReference>
<reference evidence="16 17" key="1">
    <citation type="submission" date="2019-09" db="EMBL/GenBank/DDBJ databases">
        <title>Isolation and complete genome sequencing of Methylocystis species.</title>
        <authorList>
            <person name="Rumah B.L."/>
            <person name="Stead C.E."/>
            <person name="Stevens B.C."/>
            <person name="Minton N.P."/>
            <person name="Grosse-Honebrink A."/>
            <person name="Zhang Y."/>
        </authorList>
    </citation>
    <scope>NUCLEOTIDE SEQUENCE [LARGE SCALE GENOMIC DNA]</scope>
    <source>
        <strain evidence="16 17">BRCS2</strain>
    </source>
</reference>
<dbReference type="EMBL" id="CP044331">
    <property type="protein sequence ID" value="QGM96800.1"/>
    <property type="molecule type" value="Genomic_DNA"/>
</dbReference>
<dbReference type="InterPro" id="IPR000516">
    <property type="entry name" value="Ni-dep_Hydgase_cyt-B"/>
</dbReference>
<evidence type="ECO:0000256" key="8">
    <source>
        <dbReference type="ARBA" id="ARBA00022982"/>
    </source>
</evidence>
<sequence>MVDGVQVSGVGDAHGARAVERQTVYVYEAPVRIWHWVNALCITALFVTGYFIASPLPSVPGEASNSFLMGYIRFAHFAAGQTLAAFYLLRVYWAFAGSPHCRQIFYVPFWSRAYWSEVLHEAKWYLFLAKAPKKYLGHNPLAQLIMFSLFTVPLIFMIVTGFALYSEGEGVDSWQHKLFGWVFAIWPNSQEVHTLHHLGMWVLVTFAIIHIYAAVREDIVSRQSIISSMISGERIFKDEAAD</sequence>
<dbReference type="GO" id="GO:0005886">
    <property type="term" value="C:plasma membrane"/>
    <property type="evidence" value="ECO:0007669"/>
    <property type="project" value="UniProtKB-SubCell"/>
</dbReference>
<evidence type="ECO:0000256" key="13">
    <source>
        <dbReference type="ARBA" id="ARBA00072962"/>
    </source>
</evidence>
<dbReference type="PROSITE" id="PS00882">
    <property type="entry name" value="NI_HGENASE_CYTB_1"/>
    <property type="match status" value="1"/>
</dbReference>
<keyword evidence="6 14" id="KW-0812">Transmembrane</keyword>
<dbReference type="PRINTS" id="PR00161">
    <property type="entry name" value="NIHGNASECYTB"/>
</dbReference>
<proteinExistence type="inferred from homology"/>
<evidence type="ECO:0000256" key="4">
    <source>
        <dbReference type="ARBA" id="ARBA00022475"/>
    </source>
</evidence>
<dbReference type="PROSITE" id="PS00883">
    <property type="entry name" value="NI_HGENASE_CYTB_2"/>
    <property type="match status" value="1"/>
</dbReference>
<protein>
    <recommendedName>
        <fullName evidence="13">Probable Ni/Fe-hydrogenase B-type cytochrome subunit</fullName>
    </recommendedName>
</protein>
<dbReference type="GO" id="GO:0022904">
    <property type="term" value="P:respiratory electron transport chain"/>
    <property type="evidence" value="ECO:0007669"/>
    <property type="project" value="InterPro"/>
</dbReference>
<comment type="subcellular location">
    <subcellularLocation>
        <location evidence="1">Cell membrane</location>
        <topology evidence="1">Multi-pass membrane protein</topology>
    </subcellularLocation>
</comment>
<evidence type="ECO:0000256" key="11">
    <source>
        <dbReference type="ARBA" id="ARBA00023136"/>
    </source>
</evidence>
<comment type="similarity">
    <text evidence="2">Belongs to the HupC/HyaC/HydC family.</text>
</comment>
<organism evidence="16 17">
    <name type="scientific">Methylocystis parvus</name>
    <dbReference type="NCBI Taxonomy" id="134"/>
    <lineage>
        <taxon>Bacteria</taxon>
        <taxon>Pseudomonadati</taxon>
        <taxon>Pseudomonadota</taxon>
        <taxon>Alphaproteobacteria</taxon>
        <taxon>Hyphomicrobiales</taxon>
        <taxon>Methylocystaceae</taxon>
        <taxon>Methylocystis</taxon>
    </lineage>
</organism>
<keyword evidence="7" id="KW-0479">Metal-binding</keyword>
<evidence type="ECO:0000256" key="9">
    <source>
        <dbReference type="ARBA" id="ARBA00022989"/>
    </source>
</evidence>
<evidence type="ECO:0000256" key="1">
    <source>
        <dbReference type="ARBA" id="ARBA00004651"/>
    </source>
</evidence>